<dbReference type="Proteomes" id="UP000828048">
    <property type="component" value="Chromosome 12"/>
</dbReference>
<sequence length="927" mass="104171">MGCTASKLDNEDTVRRCKDRRRYMKDAVYARHHLAAAHSDYCRSLRLTGSSLSAFAAGEPLSVSDHTPAVLLRTPSSLSSSTTIPPPPRVTPSPPPPRVIPSPPPSSVHPPPPPPAFAPSPIIPRPPSRRHHKPTIKVPHILSESSPSNSFRSHNFQPNNYTYNANANSTYSGTPSQASSVWDWENFYPPSPPDSEYFQRRNNHHDDYSNKPHDDDDDKLSMYSDNYQKYFHSTKPHEQQIDHHYDKASTHSGDYQKYQYSKQHDRLNNDDEKASTYSDKYQKHHQHHIHADDEEEETEREEVQYSEWDDHYNSTTSSSEEEGNFGDRSEVGSRSNFGSSVHNEAKPMPPPAAAAARYEKMSKTEKSEDAGSSARWNYGGGGGGGGSEISDMRMVVRHRDLAEIVAAIKEYFDNAAAAGEQVSVMLETGRAQLDRSFTNLKKTVYHSSGVFSNLSSSWTSKPPLAVKYRFEPGSLAVPDGPKSLCSTLERLLAWEKKLYEEVKAREGVKIEHEKKLAALQNLEYRGGQEAKLDKTKASIKRLQSLIVVTSQAASTTSSAIIGLRDTELVPELVELCHGFMYMWKSMNQFHEVQNHVVEQVRGLVNRSTRGESTSDLHRQATRDLESAISAWHSSFCRLIRFQRDFILSLHGWFQLSLLPVNNEPTNGNYRDPSDAFGFCDEWKLALDRVPDTVASEAIKSFINVVHSISLKQTEEIKIKKRTESASKELEKKSSSLRNIEKKYYNSYSMVGIGLPNSGPDTGHALDARDPLAEKKSELAACRRRVEDEMMRHSKAVEVTRAMTLNNIQTGLPGVFQAMTSFSGLFTEALETVCTRSYAINFVNLFVGRGRELSERLRGRGKERVYRQFAWILVTELGGSSNEVFEAPTSQVSPCLTGHGFNYVSAEDLLWLLVVVASGVRWWDLSLF</sequence>
<dbReference type="EMBL" id="CM037162">
    <property type="protein sequence ID" value="KAH7864299.1"/>
    <property type="molecule type" value="Genomic_DNA"/>
</dbReference>
<reference evidence="1 2" key="1">
    <citation type="journal article" date="2021" name="Hortic Res">
        <title>High-quality reference genome and annotation aids understanding of berry development for evergreen blueberry (Vaccinium darrowii).</title>
        <authorList>
            <person name="Yu J."/>
            <person name="Hulse-Kemp A.M."/>
            <person name="Babiker E."/>
            <person name="Staton M."/>
        </authorList>
    </citation>
    <scope>NUCLEOTIDE SEQUENCE [LARGE SCALE GENOMIC DNA]</scope>
    <source>
        <strain evidence="2">cv. NJ 8807/NJ 8810</strain>
        <tissue evidence="1">Young leaf</tissue>
    </source>
</reference>
<keyword evidence="2" id="KW-1185">Reference proteome</keyword>
<accession>A0ACB7ZEM6</accession>
<proteinExistence type="predicted"/>
<evidence type="ECO:0000313" key="1">
    <source>
        <dbReference type="EMBL" id="KAH7864299.1"/>
    </source>
</evidence>
<name>A0ACB7ZEM6_9ERIC</name>
<gene>
    <name evidence="1" type="ORF">Vadar_027994</name>
</gene>
<organism evidence="1 2">
    <name type="scientific">Vaccinium darrowii</name>
    <dbReference type="NCBI Taxonomy" id="229202"/>
    <lineage>
        <taxon>Eukaryota</taxon>
        <taxon>Viridiplantae</taxon>
        <taxon>Streptophyta</taxon>
        <taxon>Embryophyta</taxon>
        <taxon>Tracheophyta</taxon>
        <taxon>Spermatophyta</taxon>
        <taxon>Magnoliopsida</taxon>
        <taxon>eudicotyledons</taxon>
        <taxon>Gunneridae</taxon>
        <taxon>Pentapetalae</taxon>
        <taxon>asterids</taxon>
        <taxon>Ericales</taxon>
        <taxon>Ericaceae</taxon>
        <taxon>Vaccinioideae</taxon>
        <taxon>Vaccinieae</taxon>
        <taxon>Vaccinium</taxon>
    </lineage>
</organism>
<evidence type="ECO:0000313" key="2">
    <source>
        <dbReference type="Proteomes" id="UP000828048"/>
    </source>
</evidence>
<protein>
    <submittedName>
        <fullName evidence="1">Uncharacterized protein</fullName>
    </submittedName>
</protein>
<comment type="caution">
    <text evidence="1">The sequence shown here is derived from an EMBL/GenBank/DDBJ whole genome shotgun (WGS) entry which is preliminary data.</text>
</comment>